<gene>
    <name evidence="9" type="ORF">LX64_02764</name>
</gene>
<feature type="transmembrane region" description="Helical" evidence="6">
    <location>
        <begin position="427"/>
        <end position="447"/>
    </location>
</feature>
<dbReference type="Proteomes" id="UP000249547">
    <property type="component" value="Unassembled WGS sequence"/>
</dbReference>
<feature type="transmembrane region" description="Helical" evidence="6">
    <location>
        <begin position="380"/>
        <end position="401"/>
    </location>
</feature>
<proteinExistence type="predicted"/>
<feature type="transmembrane region" description="Helical" evidence="6">
    <location>
        <begin position="734"/>
        <end position="754"/>
    </location>
</feature>
<evidence type="ECO:0000256" key="6">
    <source>
        <dbReference type="SAM" id="Phobius"/>
    </source>
</evidence>
<feature type="transmembrane region" description="Helical" evidence="6">
    <location>
        <begin position="682"/>
        <end position="706"/>
    </location>
</feature>
<accession>A0A327QQ36</accession>
<evidence type="ECO:0000256" key="2">
    <source>
        <dbReference type="ARBA" id="ARBA00022475"/>
    </source>
</evidence>
<dbReference type="InterPro" id="IPR050250">
    <property type="entry name" value="Macrolide_Exporter_MacB"/>
</dbReference>
<feature type="domain" description="ABC3 transporter permease C-terminal" evidence="7">
    <location>
        <begin position="685"/>
        <end position="797"/>
    </location>
</feature>
<dbReference type="PANTHER" id="PTHR30572:SF18">
    <property type="entry name" value="ABC-TYPE MACROLIDE FAMILY EXPORT SYSTEM PERMEASE COMPONENT 2"/>
    <property type="match status" value="1"/>
</dbReference>
<organism evidence="9 10">
    <name type="scientific">Chitinophaga skermanii</name>
    <dbReference type="NCBI Taxonomy" id="331697"/>
    <lineage>
        <taxon>Bacteria</taxon>
        <taxon>Pseudomonadati</taxon>
        <taxon>Bacteroidota</taxon>
        <taxon>Chitinophagia</taxon>
        <taxon>Chitinophagales</taxon>
        <taxon>Chitinophagaceae</taxon>
        <taxon>Chitinophaga</taxon>
    </lineage>
</organism>
<evidence type="ECO:0000259" key="8">
    <source>
        <dbReference type="Pfam" id="PF12704"/>
    </source>
</evidence>
<sequence>MWRYKGFSAINIAGLMIGLVCCLLICLYVFDELSYDRWNPKADRIYRINSDIKFGERDYVMCLTADPMGPVMAKDNPQIEKQVRIHNYYATVVRKGEDNIPQGNLLYADSTLFDVFPFKVLQGDAKTALAAPGTIVLTESMAKKYFGNANASVVGQTLLIDNYNLVRVTAVIEDLPSNMHFYAEGFVSMASFQNSRENAWGSHNFHTYLLLRDGVDANSFFPRAEQNYVKTYLYPWIQKTLGMTFDDLKKSGNFLKYSIIPLKDIHLHSNREGELKPSGSIQYVWVFSAVALFILMIACINFMNLTTAQSSKRSKEVGIRKVLGSDQAALIKQFLAESFLTVLIALILAIGMMAVVLPAFNEIANKELSFFTIFQPPLLFMILALPFVVGALAGSYPAFFLSRFQPLKVLKSNTGGKHGTGGKLRSVLVVFQFTMSIILLSSTVIIYKQLGYIQNTKLGFQREQRIIVQNLGTLNQNKLATLKESFAKVPGVINASISGFLPVSSNRTNTIFYKGNGNNKETPVSMQHWFADADYMKTMGMELASGRYFEPASFGNDSVGMVLNEEAVKKFGFKSNEEALGKDITEYVDMDAQKFATFHVIGVMKNFHFESLRQTIGALSIKLSGDGNRITLHVSPQKDMPGLVKQLEDVFKQQVPHEMFSYAFMDESYNNMYRAETRVGRIALVFAALAIFIACIGLLGLIAFVVQQRNKEIGIRKVLGASTVSVVTLLSKDFIKLVIVAIVIATPLAWYLMSSWLKDFAFSIQLHWWLFAFAGGVAVFIALLTVGLQSLKAALTNPIQSLKSE</sequence>
<feature type="transmembrane region" description="Helical" evidence="6">
    <location>
        <begin position="339"/>
        <end position="360"/>
    </location>
</feature>
<feature type="domain" description="MacB-like periplasmic core" evidence="8">
    <location>
        <begin position="8"/>
        <end position="219"/>
    </location>
</feature>
<evidence type="ECO:0000256" key="4">
    <source>
        <dbReference type="ARBA" id="ARBA00022989"/>
    </source>
</evidence>
<evidence type="ECO:0000256" key="3">
    <source>
        <dbReference type="ARBA" id="ARBA00022692"/>
    </source>
</evidence>
<dbReference type="Pfam" id="PF02687">
    <property type="entry name" value="FtsX"/>
    <property type="match status" value="2"/>
</dbReference>
<name>A0A327QQ36_9BACT</name>
<evidence type="ECO:0000256" key="5">
    <source>
        <dbReference type="ARBA" id="ARBA00023136"/>
    </source>
</evidence>
<feature type="transmembrane region" description="Helical" evidence="6">
    <location>
        <begin position="766"/>
        <end position="788"/>
    </location>
</feature>
<feature type="domain" description="ABC3 transporter permease C-terminal" evidence="7">
    <location>
        <begin position="289"/>
        <end position="406"/>
    </location>
</feature>
<comment type="caution">
    <text evidence="9">The sequence shown here is derived from an EMBL/GenBank/DDBJ whole genome shotgun (WGS) entry which is preliminary data.</text>
</comment>
<feature type="transmembrane region" description="Helical" evidence="6">
    <location>
        <begin position="283"/>
        <end position="305"/>
    </location>
</feature>
<dbReference type="InterPro" id="IPR003838">
    <property type="entry name" value="ABC3_permease_C"/>
</dbReference>
<keyword evidence="3 6" id="KW-0812">Transmembrane</keyword>
<dbReference type="EMBL" id="QLLL01000005">
    <property type="protein sequence ID" value="RAJ03887.1"/>
    <property type="molecule type" value="Genomic_DNA"/>
</dbReference>
<dbReference type="AlphaFoldDB" id="A0A327QQ36"/>
<dbReference type="Pfam" id="PF12704">
    <property type="entry name" value="MacB_PCD"/>
    <property type="match status" value="2"/>
</dbReference>
<evidence type="ECO:0000256" key="1">
    <source>
        <dbReference type="ARBA" id="ARBA00004651"/>
    </source>
</evidence>
<reference evidence="9 10" key="1">
    <citation type="submission" date="2018-06" db="EMBL/GenBank/DDBJ databases">
        <title>Genomic Encyclopedia of Archaeal and Bacterial Type Strains, Phase II (KMG-II): from individual species to whole genera.</title>
        <authorList>
            <person name="Goeker M."/>
        </authorList>
    </citation>
    <scope>NUCLEOTIDE SEQUENCE [LARGE SCALE GENOMIC DNA]</scope>
    <source>
        <strain evidence="9 10">DSM 23857</strain>
    </source>
</reference>
<dbReference type="PANTHER" id="PTHR30572">
    <property type="entry name" value="MEMBRANE COMPONENT OF TRANSPORTER-RELATED"/>
    <property type="match status" value="1"/>
</dbReference>
<feature type="transmembrane region" description="Helical" evidence="6">
    <location>
        <begin position="12"/>
        <end position="30"/>
    </location>
</feature>
<keyword evidence="5 6" id="KW-0472">Membrane</keyword>
<evidence type="ECO:0000313" key="9">
    <source>
        <dbReference type="EMBL" id="RAJ03887.1"/>
    </source>
</evidence>
<dbReference type="InterPro" id="IPR025857">
    <property type="entry name" value="MacB_PCD"/>
</dbReference>
<evidence type="ECO:0000259" key="7">
    <source>
        <dbReference type="Pfam" id="PF02687"/>
    </source>
</evidence>
<keyword evidence="4 6" id="KW-1133">Transmembrane helix</keyword>
<dbReference type="RefSeq" id="WP_211324816.1">
    <property type="nucleotide sequence ID" value="NZ_QLLL01000005.1"/>
</dbReference>
<dbReference type="GO" id="GO:0005886">
    <property type="term" value="C:plasma membrane"/>
    <property type="evidence" value="ECO:0007669"/>
    <property type="project" value="UniProtKB-SubCell"/>
</dbReference>
<feature type="domain" description="MacB-like periplasmic core" evidence="8">
    <location>
        <begin position="494"/>
        <end position="649"/>
    </location>
</feature>
<dbReference type="GO" id="GO:0022857">
    <property type="term" value="F:transmembrane transporter activity"/>
    <property type="evidence" value="ECO:0007669"/>
    <property type="project" value="TreeGrafter"/>
</dbReference>
<keyword evidence="10" id="KW-1185">Reference proteome</keyword>
<evidence type="ECO:0000313" key="10">
    <source>
        <dbReference type="Proteomes" id="UP000249547"/>
    </source>
</evidence>
<comment type="subcellular location">
    <subcellularLocation>
        <location evidence="1">Cell membrane</location>
        <topology evidence="1">Multi-pass membrane protein</topology>
    </subcellularLocation>
</comment>
<keyword evidence="2" id="KW-1003">Cell membrane</keyword>
<protein>
    <submittedName>
        <fullName evidence="9">Putative ABC transport system permease protein</fullName>
    </submittedName>
</protein>